<proteinExistence type="predicted"/>
<protein>
    <submittedName>
        <fullName evidence="1">Uncharacterized protein</fullName>
    </submittedName>
</protein>
<gene>
    <name evidence="1" type="ORF">SDC9_186104</name>
</gene>
<dbReference type="AlphaFoldDB" id="A0A645HIL0"/>
<reference evidence="1" key="1">
    <citation type="submission" date="2019-08" db="EMBL/GenBank/DDBJ databases">
        <authorList>
            <person name="Kucharzyk K."/>
            <person name="Murdoch R.W."/>
            <person name="Higgins S."/>
            <person name="Loffler F."/>
        </authorList>
    </citation>
    <scope>NUCLEOTIDE SEQUENCE</scope>
</reference>
<dbReference type="EMBL" id="VSSQ01093901">
    <property type="protein sequence ID" value="MPN38580.1"/>
    <property type="molecule type" value="Genomic_DNA"/>
</dbReference>
<sequence length="160" mass="16456">MSIVATGPLPLSSFASITTPFANLLGLALSSAISATSKIDSSSLSMPIFVTAETGTQITSPPHSSGTRSYFVSSCITASGFAPRLSILFMATIIDTPAALAWFIASMVCGIIPSSAATTSTAISVTWAPRARIEVNAACPGVSRKVISLPLILTRYAPIC</sequence>
<evidence type="ECO:0000313" key="1">
    <source>
        <dbReference type="EMBL" id="MPN38580.1"/>
    </source>
</evidence>
<organism evidence="1">
    <name type="scientific">bioreactor metagenome</name>
    <dbReference type="NCBI Taxonomy" id="1076179"/>
    <lineage>
        <taxon>unclassified sequences</taxon>
        <taxon>metagenomes</taxon>
        <taxon>ecological metagenomes</taxon>
    </lineage>
</organism>
<name>A0A645HIL0_9ZZZZ</name>
<accession>A0A645HIL0</accession>
<comment type="caution">
    <text evidence="1">The sequence shown here is derived from an EMBL/GenBank/DDBJ whole genome shotgun (WGS) entry which is preliminary data.</text>
</comment>